<reference evidence="4" key="1">
    <citation type="journal article" date="2020" name="Stud. Mycol.">
        <title>101 Dothideomycetes genomes: a test case for predicting lifestyles and emergence of pathogens.</title>
        <authorList>
            <person name="Haridas S."/>
            <person name="Albert R."/>
            <person name="Binder M."/>
            <person name="Bloem J."/>
            <person name="Labutti K."/>
            <person name="Salamov A."/>
            <person name="Andreopoulos B."/>
            <person name="Baker S."/>
            <person name="Barry K."/>
            <person name="Bills G."/>
            <person name="Bluhm B."/>
            <person name="Cannon C."/>
            <person name="Castanera R."/>
            <person name="Culley D."/>
            <person name="Daum C."/>
            <person name="Ezra D."/>
            <person name="Gonzalez J."/>
            <person name="Henrissat B."/>
            <person name="Kuo A."/>
            <person name="Liang C."/>
            <person name="Lipzen A."/>
            <person name="Lutzoni F."/>
            <person name="Magnuson J."/>
            <person name="Mondo S."/>
            <person name="Nolan M."/>
            <person name="Ohm R."/>
            <person name="Pangilinan J."/>
            <person name="Park H.-J."/>
            <person name="Ramirez L."/>
            <person name="Alfaro M."/>
            <person name="Sun H."/>
            <person name="Tritt A."/>
            <person name="Yoshinaga Y."/>
            <person name="Zwiers L.-H."/>
            <person name="Turgeon B."/>
            <person name="Goodwin S."/>
            <person name="Spatafora J."/>
            <person name="Crous P."/>
            <person name="Grigoriev I."/>
        </authorList>
    </citation>
    <scope>NUCLEOTIDE SEQUENCE</scope>
    <source>
        <strain evidence="4">CBS 690.94</strain>
    </source>
</reference>
<feature type="region of interest" description="Disordered" evidence="1">
    <location>
        <begin position="289"/>
        <end position="395"/>
    </location>
</feature>
<sequence length="395" mass="42903">MTLIHLGWLLLALTSLTRICFAEVPADLPRLCYTGKNELAPSYLVPCFNAPMDDGGVYGCCLAGDICLENQACHNKYKGITYQKGCTSSDYDGTKCPRKCNTDRSKADWVSLIYCNGTHGTPKDTWVCQHPDNCFAPDANCPLSATWDPKLEMTRTTHCEDIKHDKAWVAFEGKKSLKSTASLPLPSYVSAWWDAHSNYSTRWDSETPPSQTVPYTPTKPTDPLSNTTSSASGFSRPTSSSHLTTALPKGTSLSRGNKIGMAVGLGLGIPLLLAVLGFLLYFLRKRHNGEGAGDQPWPDPNSGDGAAEDERAKGSANETYDCLTKAELPADVRHDYPTKAELPAHEKPGQVPEMEGSSVGEARSPMASPLLSKDARKEDVRDDGKDKAPVYELPG</sequence>
<evidence type="ECO:0000256" key="2">
    <source>
        <dbReference type="SAM" id="Phobius"/>
    </source>
</evidence>
<comment type="caution">
    <text evidence="4">The sequence shown here is derived from an EMBL/GenBank/DDBJ whole genome shotgun (WGS) entry which is preliminary data.</text>
</comment>
<dbReference type="Proteomes" id="UP000799764">
    <property type="component" value="Unassembled WGS sequence"/>
</dbReference>
<feature type="compositionally biased region" description="Basic and acidic residues" evidence="1">
    <location>
        <begin position="373"/>
        <end position="389"/>
    </location>
</feature>
<feature type="signal peptide" evidence="3">
    <location>
        <begin position="1"/>
        <end position="22"/>
    </location>
</feature>
<keyword evidence="5" id="KW-1185">Reference proteome</keyword>
<feature type="chain" id="PRO_5040445017" description="Mid2 domain-containing protein" evidence="3">
    <location>
        <begin position="23"/>
        <end position="395"/>
    </location>
</feature>
<name>A0A9P4PWE1_9PLEO</name>
<evidence type="ECO:0000256" key="3">
    <source>
        <dbReference type="SAM" id="SignalP"/>
    </source>
</evidence>
<feature type="transmembrane region" description="Helical" evidence="2">
    <location>
        <begin position="259"/>
        <end position="283"/>
    </location>
</feature>
<keyword evidence="3" id="KW-0732">Signal</keyword>
<evidence type="ECO:0008006" key="6">
    <source>
        <dbReference type="Google" id="ProtNLM"/>
    </source>
</evidence>
<protein>
    <recommendedName>
        <fullName evidence="6">Mid2 domain-containing protein</fullName>
    </recommendedName>
</protein>
<gene>
    <name evidence="4" type="ORF">P171DRAFT_438173</name>
</gene>
<proteinExistence type="predicted"/>
<keyword evidence="2" id="KW-0812">Transmembrane</keyword>
<keyword evidence="2" id="KW-1133">Transmembrane helix</keyword>
<accession>A0A9P4PWE1</accession>
<evidence type="ECO:0000313" key="4">
    <source>
        <dbReference type="EMBL" id="KAF2451442.1"/>
    </source>
</evidence>
<dbReference type="AlphaFoldDB" id="A0A9P4PWE1"/>
<feature type="compositionally biased region" description="Polar residues" evidence="1">
    <location>
        <begin position="202"/>
        <end position="244"/>
    </location>
</feature>
<keyword evidence="2" id="KW-0472">Membrane</keyword>
<dbReference type="OrthoDB" id="4148662at2759"/>
<dbReference type="EMBL" id="MU001492">
    <property type="protein sequence ID" value="KAF2451442.1"/>
    <property type="molecule type" value="Genomic_DNA"/>
</dbReference>
<feature type="compositionally biased region" description="Basic and acidic residues" evidence="1">
    <location>
        <begin position="328"/>
        <end position="348"/>
    </location>
</feature>
<evidence type="ECO:0000256" key="1">
    <source>
        <dbReference type="SAM" id="MobiDB-lite"/>
    </source>
</evidence>
<feature type="region of interest" description="Disordered" evidence="1">
    <location>
        <begin position="202"/>
        <end position="251"/>
    </location>
</feature>
<evidence type="ECO:0000313" key="5">
    <source>
        <dbReference type="Proteomes" id="UP000799764"/>
    </source>
</evidence>
<organism evidence="4 5">
    <name type="scientific">Karstenula rhodostoma CBS 690.94</name>
    <dbReference type="NCBI Taxonomy" id="1392251"/>
    <lineage>
        <taxon>Eukaryota</taxon>
        <taxon>Fungi</taxon>
        <taxon>Dikarya</taxon>
        <taxon>Ascomycota</taxon>
        <taxon>Pezizomycotina</taxon>
        <taxon>Dothideomycetes</taxon>
        <taxon>Pleosporomycetidae</taxon>
        <taxon>Pleosporales</taxon>
        <taxon>Massarineae</taxon>
        <taxon>Didymosphaeriaceae</taxon>
        <taxon>Karstenula</taxon>
    </lineage>
</organism>